<dbReference type="AlphaFoldDB" id="A0A177B070"/>
<evidence type="ECO:0000313" key="1">
    <source>
        <dbReference type="EMBL" id="OAF67021.1"/>
    </source>
</evidence>
<organism evidence="1 2">
    <name type="scientific">Intoshia linei</name>
    <dbReference type="NCBI Taxonomy" id="1819745"/>
    <lineage>
        <taxon>Eukaryota</taxon>
        <taxon>Metazoa</taxon>
        <taxon>Spiralia</taxon>
        <taxon>Lophotrochozoa</taxon>
        <taxon>Mesozoa</taxon>
        <taxon>Orthonectida</taxon>
        <taxon>Rhopaluridae</taxon>
        <taxon>Intoshia</taxon>
    </lineage>
</organism>
<dbReference type="Pfam" id="PF09741">
    <property type="entry name" value="DUF2045"/>
    <property type="match status" value="1"/>
</dbReference>
<protein>
    <submittedName>
        <fullName evidence="1">Uncharacterized protein</fullName>
    </submittedName>
</protein>
<comment type="caution">
    <text evidence="1">The sequence shown here is derived from an EMBL/GenBank/DDBJ whole genome shotgun (WGS) entry which is preliminary data.</text>
</comment>
<dbReference type="Proteomes" id="UP000078046">
    <property type="component" value="Unassembled WGS sequence"/>
</dbReference>
<proteinExistence type="predicted"/>
<sequence>MRSKSEEETISFPHIYFYIDNYEEIFDDLVICEHKIVFIECVCVFKPKLRSRWGVLGEDRDPKYQLLKLIFSGAIGHSALLEKYKEGGISRLFKKESKCQYLVMRSPTNGAAEMLIRKYIACDDYLEENINESDSTQSLNTKLTFISMNCNSIINVIDSNNDENSASEKSNHISSTHGITYDEAIMHINNLENIFTEIIHEKIG</sequence>
<dbReference type="OrthoDB" id="1906921at2759"/>
<accession>A0A177B070</accession>
<evidence type="ECO:0000313" key="2">
    <source>
        <dbReference type="Proteomes" id="UP000078046"/>
    </source>
</evidence>
<keyword evidence="2" id="KW-1185">Reference proteome</keyword>
<dbReference type="InterPro" id="IPR019141">
    <property type="entry name" value="DUF2045"/>
</dbReference>
<gene>
    <name evidence="1" type="ORF">A3Q56_05187</name>
</gene>
<reference evidence="1 2" key="1">
    <citation type="submission" date="2016-04" db="EMBL/GenBank/DDBJ databases">
        <title>The genome of Intoshia linei affirms orthonectids as highly simplified spiralians.</title>
        <authorList>
            <person name="Mikhailov K.V."/>
            <person name="Slusarev G.S."/>
            <person name="Nikitin M.A."/>
            <person name="Logacheva M.D."/>
            <person name="Penin A."/>
            <person name="Aleoshin V."/>
            <person name="Panchin Y.V."/>
        </authorList>
    </citation>
    <scope>NUCLEOTIDE SEQUENCE [LARGE SCALE GENOMIC DNA]</scope>
    <source>
        <strain evidence="1">Intl2013</strain>
        <tissue evidence="1">Whole animal</tissue>
    </source>
</reference>
<name>A0A177B070_9BILA</name>
<dbReference type="EMBL" id="LWCA01000765">
    <property type="protein sequence ID" value="OAF67021.1"/>
    <property type="molecule type" value="Genomic_DNA"/>
</dbReference>